<dbReference type="Pfam" id="PF13193">
    <property type="entry name" value="AMP-binding_C"/>
    <property type="match status" value="1"/>
</dbReference>
<dbReference type="OrthoDB" id="9766486at2"/>
<dbReference type="InterPro" id="IPR042099">
    <property type="entry name" value="ANL_N_sf"/>
</dbReference>
<protein>
    <submittedName>
        <fullName evidence="7">Long-chain fatty acid--CoA ligase</fullName>
    </submittedName>
</protein>
<dbReference type="Gene3D" id="3.40.50.12780">
    <property type="entry name" value="N-terminal domain of ligase-like"/>
    <property type="match status" value="1"/>
</dbReference>
<keyword evidence="4" id="KW-0443">Lipid metabolism</keyword>
<feature type="domain" description="AMP-dependent synthetase/ligase" evidence="5">
    <location>
        <begin position="26"/>
        <end position="396"/>
    </location>
</feature>
<organism evidence="7 8">
    <name type="scientific">Cupriavidus nantongensis</name>
    <dbReference type="NCBI Taxonomy" id="1796606"/>
    <lineage>
        <taxon>Bacteria</taxon>
        <taxon>Pseudomonadati</taxon>
        <taxon>Pseudomonadota</taxon>
        <taxon>Betaproteobacteria</taxon>
        <taxon>Burkholderiales</taxon>
        <taxon>Burkholderiaceae</taxon>
        <taxon>Cupriavidus</taxon>
    </lineage>
</organism>
<dbReference type="SUPFAM" id="SSF56801">
    <property type="entry name" value="Acetyl-CoA synthetase-like"/>
    <property type="match status" value="1"/>
</dbReference>
<evidence type="ECO:0000313" key="7">
    <source>
        <dbReference type="EMBL" id="AMR82005.1"/>
    </source>
</evidence>
<accession>A0A142JV93</accession>
<keyword evidence="8" id="KW-1185">Reference proteome</keyword>
<dbReference type="FunFam" id="3.30.300.30:FF:000008">
    <property type="entry name" value="2,3-dihydroxybenzoate-AMP ligase"/>
    <property type="match status" value="1"/>
</dbReference>
<name>A0A142JV93_9BURK</name>
<evidence type="ECO:0000259" key="6">
    <source>
        <dbReference type="Pfam" id="PF13193"/>
    </source>
</evidence>
<evidence type="ECO:0000256" key="3">
    <source>
        <dbReference type="ARBA" id="ARBA00022832"/>
    </source>
</evidence>
<dbReference type="NCBIfam" id="NF004837">
    <property type="entry name" value="PRK06187.1"/>
    <property type="match status" value="1"/>
</dbReference>
<dbReference type="PANTHER" id="PTHR43859">
    <property type="entry name" value="ACYL-ACTIVATING ENZYME"/>
    <property type="match status" value="1"/>
</dbReference>
<keyword evidence="2 7" id="KW-0436">Ligase</keyword>
<gene>
    <name evidence="7" type="ORF">A2G96_30205</name>
</gene>
<reference evidence="7 8" key="1">
    <citation type="submission" date="2016-03" db="EMBL/GenBank/DDBJ databases">
        <title>Complete genome sequence of a novel chlorpyrifos degrading bacterium, Cupriavidus nantongensis sp. X1.</title>
        <authorList>
            <person name="Fang L."/>
        </authorList>
    </citation>
    <scope>NUCLEOTIDE SEQUENCE [LARGE SCALE GENOMIC DNA]</scope>
    <source>
        <strain evidence="7 8">X1</strain>
    </source>
</reference>
<dbReference type="AlphaFoldDB" id="A0A142JV93"/>
<proteinExistence type="inferred from homology"/>
<dbReference type="GO" id="GO:0006631">
    <property type="term" value="P:fatty acid metabolic process"/>
    <property type="evidence" value="ECO:0007669"/>
    <property type="project" value="UniProtKB-KW"/>
</dbReference>
<dbReference type="RefSeq" id="WP_062803792.1">
    <property type="nucleotide sequence ID" value="NZ_CP014845.1"/>
</dbReference>
<dbReference type="EMBL" id="CP014845">
    <property type="protein sequence ID" value="AMR82005.1"/>
    <property type="molecule type" value="Genomic_DNA"/>
</dbReference>
<evidence type="ECO:0000259" key="5">
    <source>
        <dbReference type="Pfam" id="PF00501"/>
    </source>
</evidence>
<dbReference type="PANTHER" id="PTHR43859:SF4">
    <property type="entry name" value="BUTANOATE--COA LIGASE AAE1-RELATED"/>
    <property type="match status" value="1"/>
</dbReference>
<dbReference type="STRING" id="1796606.A2G96_30205"/>
<comment type="similarity">
    <text evidence="1">Belongs to the ATP-dependent AMP-binding enzyme family.</text>
</comment>
<dbReference type="InterPro" id="IPR000873">
    <property type="entry name" value="AMP-dep_synth/lig_dom"/>
</dbReference>
<evidence type="ECO:0000313" key="8">
    <source>
        <dbReference type="Proteomes" id="UP000075238"/>
    </source>
</evidence>
<keyword evidence="3" id="KW-0276">Fatty acid metabolism</keyword>
<dbReference type="Gene3D" id="3.30.300.30">
    <property type="match status" value="1"/>
</dbReference>
<evidence type="ECO:0000256" key="1">
    <source>
        <dbReference type="ARBA" id="ARBA00006432"/>
    </source>
</evidence>
<dbReference type="InterPro" id="IPR025110">
    <property type="entry name" value="AMP-bd_C"/>
</dbReference>
<dbReference type="GO" id="GO:0016874">
    <property type="term" value="F:ligase activity"/>
    <property type="evidence" value="ECO:0007669"/>
    <property type="project" value="UniProtKB-KW"/>
</dbReference>
<evidence type="ECO:0000256" key="4">
    <source>
        <dbReference type="ARBA" id="ARBA00023098"/>
    </source>
</evidence>
<dbReference type="InterPro" id="IPR020845">
    <property type="entry name" value="AMP-binding_CS"/>
</dbReference>
<dbReference type="PROSITE" id="PS00455">
    <property type="entry name" value="AMP_BINDING"/>
    <property type="match status" value="1"/>
</dbReference>
<feature type="domain" description="AMP-binding enzyme C-terminal" evidence="6">
    <location>
        <begin position="447"/>
        <end position="521"/>
    </location>
</feature>
<dbReference type="CDD" id="cd12119">
    <property type="entry name" value="ttLC_FACS_AlkK_like"/>
    <property type="match status" value="1"/>
</dbReference>
<evidence type="ECO:0000256" key="2">
    <source>
        <dbReference type="ARBA" id="ARBA00022598"/>
    </source>
</evidence>
<sequence length="540" mass="59987">MRSTMMQMPLTVNQILERGNQIFGNREIVSRRPDKSLHRTNYAALYRRSRQLAAALLEAGIKPGDRVATLMWNHAFHLEAYFGIPAAGAVLHTLNLRLAPEDIAYIINDAQDRILIVDDVLIPLMEKVKPKVKLERIIVVPTTGAPVPESYDNYERFIDRDAFNYRYPELDENAACGMCYTSGTTGRPKGVVYSHRSTVLHALGVALPDCLNLSVMDAVLAVTPMFHANSWGVPYAAVMVGAAQVYPGQHMGAIDLLDLMENEGVTLAMGVPTIWLTILQALEAEPTRWKLKKGMRMMVGGSAAPPAMITAFEKYDLSIKHGWGMTELSPVGTLSWLKPEHLGLPLEEQHRIRALQGLPLPLVELRVMGEEKALPWDGKSVGELQARGPWVTGGYYNSPTDPDKFTVDGWLRTGDVASISPGGHMRISDRTKDLIKSGGEWISSVDIENAIMSHPAVAEAAVIAVKHPKWDERPLAAVVVKQGKSVTEEELRRHLEVHFAKWQIPDDWAFIDAVPRTSTGKFLKTKLREDFKSWISRTPG</sequence>
<dbReference type="InterPro" id="IPR045851">
    <property type="entry name" value="AMP-bd_C_sf"/>
</dbReference>
<dbReference type="KEGG" id="cnan:A2G96_30205"/>
<dbReference type="Pfam" id="PF00501">
    <property type="entry name" value="AMP-binding"/>
    <property type="match status" value="1"/>
</dbReference>
<dbReference type="Proteomes" id="UP000075238">
    <property type="component" value="Chromosome 2"/>
</dbReference>